<evidence type="ECO:0000256" key="1">
    <source>
        <dbReference type="SAM" id="MobiDB-lite"/>
    </source>
</evidence>
<dbReference type="EMBL" id="MSKX01000003">
    <property type="protein sequence ID" value="OLO86277.1"/>
    <property type="molecule type" value="Genomic_DNA"/>
</dbReference>
<dbReference type="Proteomes" id="UP000186781">
    <property type="component" value="Unassembled WGS sequence"/>
</dbReference>
<sequence length="315" mass="34191">MSCAVITRRLHAALSALAVLTFIAVMALASPPGQAANELNITIEMKVTVKSDDTFEASFVITDQTDYSWAPPITEDRCTTKYFLVEPNIFANAETKFDDGKDKRVCTITRKGKISETNGAISHKDGEYAIDTTSLNERKTPPPEMRLFYTATFPGQVTQSDGGEVEGKERNTVSFTDFTGRVVKGKDRPASAMTSSKLLPWIIGGVGSLVVIGLITMAVVVRRRQQSSPPQPGPHPQAFPVPGPASQVFHPNQPAPQQFPAQSTPHHPYQQQYQQYLGQPSQPSAPAGTGDSTYPPVPTQAPPQHSGWPPPQQPQ</sequence>
<evidence type="ECO:0000313" key="5">
    <source>
        <dbReference type="Proteomes" id="UP000186781"/>
    </source>
</evidence>
<evidence type="ECO:0000256" key="2">
    <source>
        <dbReference type="SAM" id="Phobius"/>
    </source>
</evidence>
<evidence type="ECO:0000313" key="4">
    <source>
        <dbReference type="EMBL" id="OLO86277.1"/>
    </source>
</evidence>
<evidence type="ECO:0000256" key="3">
    <source>
        <dbReference type="SAM" id="SignalP"/>
    </source>
</evidence>
<name>A0ABX3F260_ACTNA</name>
<keyword evidence="2" id="KW-0472">Membrane</keyword>
<feature type="compositionally biased region" description="Low complexity" evidence="1">
    <location>
        <begin position="251"/>
        <end position="284"/>
    </location>
</feature>
<feature type="region of interest" description="Disordered" evidence="1">
    <location>
        <begin position="225"/>
        <end position="315"/>
    </location>
</feature>
<feature type="transmembrane region" description="Helical" evidence="2">
    <location>
        <begin position="198"/>
        <end position="221"/>
    </location>
</feature>
<protein>
    <submittedName>
        <fullName evidence="4">Uncharacterized protein</fullName>
    </submittedName>
</protein>
<feature type="signal peptide" evidence="3">
    <location>
        <begin position="1"/>
        <end position="35"/>
    </location>
</feature>
<keyword evidence="2" id="KW-0812">Transmembrane</keyword>
<comment type="caution">
    <text evidence="4">The sequence shown here is derived from an EMBL/GenBank/DDBJ whole genome shotgun (WGS) entry which is preliminary data.</text>
</comment>
<keyword evidence="2" id="KW-1133">Transmembrane helix</keyword>
<gene>
    <name evidence="4" type="ORF">BKH13_01070</name>
</gene>
<organism evidence="4 5">
    <name type="scientific">Actinomyces naeslundii</name>
    <dbReference type="NCBI Taxonomy" id="1655"/>
    <lineage>
        <taxon>Bacteria</taxon>
        <taxon>Bacillati</taxon>
        <taxon>Actinomycetota</taxon>
        <taxon>Actinomycetes</taxon>
        <taxon>Actinomycetales</taxon>
        <taxon>Actinomycetaceae</taxon>
        <taxon>Actinomyces</taxon>
    </lineage>
</organism>
<reference evidence="4 5" key="1">
    <citation type="submission" date="2016-12" db="EMBL/GenBank/DDBJ databases">
        <title>Genomic comparison of strains in the 'Actinomyces naeslundii' group.</title>
        <authorList>
            <person name="Mughal S.R."/>
            <person name="Do T."/>
            <person name="Gilbert S.C."/>
            <person name="Witherden E.A."/>
            <person name="Didelot X."/>
            <person name="Beighton D."/>
        </authorList>
    </citation>
    <scope>NUCLEOTIDE SEQUENCE [LARGE SCALE GENOMIC DNA]</scope>
    <source>
        <strain evidence="4 5">WE6B-3</strain>
    </source>
</reference>
<feature type="chain" id="PRO_5045972205" evidence="3">
    <location>
        <begin position="36"/>
        <end position="315"/>
    </location>
</feature>
<proteinExistence type="predicted"/>
<accession>A0ABX3F260</accession>
<keyword evidence="3" id="KW-0732">Signal</keyword>
<keyword evidence="5" id="KW-1185">Reference proteome</keyword>
<dbReference type="RefSeq" id="WP_075407159.1">
    <property type="nucleotide sequence ID" value="NZ_MSKX01000003.1"/>
</dbReference>
<feature type="compositionally biased region" description="Pro residues" evidence="1">
    <location>
        <begin position="229"/>
        <end position="243"/>
    </location>
</feature>